<evidence type="ECO:0000256" key="5">
    <source>
        <dbReference type="SAM" id="MobiDB-lite"/>
    </source>
</evidence>
<keyword evidence="3 6" id="KW-1133">Transmembrane helix</keyword>
<feature type="transmembrane region" description="Helical" evidence="6">
    <location>
        <begin position="470"/>
        <end position="487"/>
    </location>
</feature>
<dbReference type="RefSeq" id="XP_006821318.1">
    <property type="nucleotide sequence ID" value="XM_006821255.1"/>
</dbReference>
<evidence type="ECO:0000256" key="2">
    <source>
        <dbReference type="ARBA" id="ARBA00022692"/>
    </source>
</evidence>
<gene>
    <name evidence="9" type="primary">LOC102807331</name>
</gene>
<feature type="compositionally biased region" description="Polar residues" evidence="5">
    <location>
        <begin position="675"/>
        <end position="691"/>
    </location>
</feature>
<evidence type="ECO:0000256" key="1">
    <source>
        <dbReference type="ARBA" id="ARBA00004141"/>
    </source>
</evidence>
<name>A0ABM0MMS7_SACKO</name>
<keyword evidence="2 6" id="KW-0812">Transmembrane</keyword>
<evidence type="ECO:0000256" key="4">
    <source>
        <dbReference type="ARBA" id="ARBA00023136"/>
    </source>
</evidence>
<feature type="transmembrane region" description="Helical" evidence="6">
    <location>
        <begin position="133"/>
        <end position="150"/>
    </location>
</feature>
<dbReference type="Pfam" id="PF00916">
    <property type="entry name" value="Sulfate_transp"/>
    <property type="match status" value="1"/>
</dbReference>
<dbReference type="InterPro" id="IPR001902">
    <property type="entry name" value="SLC26A/SulP_fam"/>
</dbReference>
<feature type="transmembrane region" description="Helical" evidence="6">
    <location>
        <begin position="409"/>
        <end position="426"/>
    </location>
</feature>
<dbReference type="Pfam" id="PF01740">
    <property type="entry name" value="STAS"/>
    <property type="match status" value="1"/>
</dbReference>
<dbReference type="InterPro" id="IPR002645">
    <property type="entry name" value="STAS_dom"/>
</dbReference>
<feature type="transmembrane region" description="Helical" evidence="6">
    <location>
        <begin position="507"/>
        <end position="535"/>
    </location>
</feature>
<evidence type="ECO:0000259" key="7">
    <source>
        <dbReference type="PROSITE" id="PS50801"/>
    </source>
</evidence>
<comment type="subcellular location">
    <subcellularLocation>
        <location evidence="1">Membrane</location>
        <topology evidence="1">Multi-pass membrane protein</topology>
    </subcellularLocation>
</comment>
<dbReference type="InterPro" id="IPR036513">
    <property type="entry name" value="STAS_dom_sf"/>
</dbReference>
<dbReference type="InterPro" id="IPR011547">
    <property type="entry name" value="SLC26A/SulP_dom"/>
</dbReference>
<proteinExistence type="predicted"/>
<feature type="transmembrane region" description="Helical" evidence="6">
    <location>
        <begin position="446"/>
        <end position="463"/>
    </location>
</feature>
<reference evidence="9" key="1">
    <citation type="submission" date="2025-08" db="UniProtKB">
        <authorList>
            <consortium name="RefSeq"/>
        </authorList>
    </citation>
    <scope>IDENTIFICATION</scope>
    <source>
        <tissue evidence="9">Testes</tissue>
    </source>
</reference>
<feature type="transmembrane region" description="Helical" evidence="6">
    <location>
        <begin position="185"/>
        <end position="213"/>
    </location>
</feature>
<dbReference type="PROSITE" id="PS50801">
    <property type="entry name" value="STAS"/>
    <property type="match status" value="1"/>
</dbReference>
<evidence type="ECO:0000256" key="6">
    <source>
        <dbReference type="SAM" id="Phobius"/>
    </source>
</evidence>
<feature type="region of interest" description="Disordered" evidence="5">
    <location>
        <begin position="671"/>
        <end position="691"/>
    </location>
</feature>
<dbReference type="Proteomes" id="UP000694865">
    <property type="component" value="Unplaced"/>
</dbReference>
<feature type="transmembrane region" description="Helical" evidence="6">
    <location>
        <begin position="309"/>
        <end position="332"/>
    </location>
</feature>
<sequence>MGHGYDISFYQQRSLQSNSYFVLQSVTFNEGAMADLLGSQTEPLMPVSTDTSVVGSINIVDGPNAAMTVKQGIRDFFRKSCTVKNWKKKLPITIWLPKYKPSYLLNDFIAGLTVGLTVIPQGLAYATVAKLPLQYGLYSAFMGCFVYCLLGTSKDITLGPTAIMSLMVGQFGGEEDPTTGFINPIYAVILTFICGCIQLAMGILQLGFLVNFISYPVINGFTTSAAVTIGTGQIKHVLGIKYHANDFLGDVEGIIKNIKDTNLWDLLMAAVCFVILIVLKILKTKVSKWEHDSCEDEDLSLAKKILWKVLWLIGTARNAVVVITAALFAWSLHASGHHPFTLVGEIPAGLPHFEPPDFNDPSQNITSNEIVKELNVGIVIVPLIGFLESIAIGKAFARENKYKIDSNQELIALGGANVFSSFISSYPVTGSFSRTAVNSQSGVKTPLGGVFTGSLVLLALGLLTPQFQYIPQAALASVIITAVAQMVDCKIVLKLWKVKKLDLLPLFATFIISLLLGIEIGIIVGIALDLLIVLYKTARPKIQVVSREILVIKVGHGIHFPAVEHITTSVLEYGLGDEDDIERALPKAVILDCSHVDTVDYTTIQGMTELLYEYRDAGVKLVFAALEQSIREVFLLADISGFTTYGNVNDAVSALVDEFGEQLQHDPNRRLLDVNSDSSTKQKSYSGTDNK</sequence>
<protein>
    <submittedName>
        <fullName evidence="9">Sodium-independent sulfate anion transporter-like</fullName>
    </submittedName>
</protein>
<dbReference type="PANTHER" id="PTHR11814">
    <property type="entry name" value="SULFATE TRANSPORTER"/>
    <property type="match status" value="1"/>
</dbReference>
<dbReference type="NCBIfam" id="TIGR00815">
    <property type="entry name" value="sulP"/>
    <property type="match status" value="1"/>
</dbReference>
<evidence type="ECO:0000256" key="3">
    <source>
        <dbReference type="ARBA" id="ARBA00022989"/>
    </source>
</evidence>
<accession>A0ABM0MMS7</accession>
<dbReference type="Gene3D" id="3.30.750.24">
    <property type="entry name" value="STAS domain"/>
    <property type="match status" value="1"/>
</dbReference>
<dbReference type="SUPFAM" id="SSF52091">
    <property type="entry name" value="SpoIIaa-like"/>
    <property type="match status" value="1"/>
</dbReference>
<keyword evidence="8" id="KW-1185">Reference proteome</keyword>
<feature type="transmembrane region" description="Helical" evidence="6">
    <location>
        <begin position="263"/>
        <end position="282"/>
    </location>
</feature>
<dbReference type="CDD" id="cd07042">
    <property type="entry name" value="STAS_SulP_like_sulfate_transporter"/>
    <property type="match status" value="1"/>
</dbReference>
<organism evidence="8 9">
    <name type="scientific">Saccoglossus kowalevskii</name>
    <name type="common">Acorn worm</name>
    <dbReference type="NCBI Taxonomy" id="10224"/>
    <lineage>
        <taxon>Eukaryota</taxon>
        <taxon>Metazoa</taxon>
        <taxon>Hemichordata</taxon>
        <taxon>Enteropneusta</taxon>
        <taxon>Harrimaniidae</taxon>
        <taxon>Saccoglossus</taxon>
    </lineage>
</organism>
<dbReference type="GeneID" id="102807331"/>
<evidence type="ECO:0000313" key="8">
    <source>
        <dbReference type="Proteomes" id="UP000694865"/>
    </source>
</evidence>
<keyword evidence="4 6" id="KW-0472">Membrane</keyword>
<feature type="transmembrane region" description="Helical" evidence="6">
    <location>
        <begin position="108"/>
        <end position="127"/>
    </location>
</feature>
<evidence type="ECO:0000313" key="9">
    <source>
        <dbReference type="RefSeq" id="XP_006821318.1"/>
    </source>
</evidence>
<feature type="domain" description="STAS" evidence="7">
    <location>
        <begin position="549"/>
        <end position="655"/>
    </location>
</feature>
<feature type="transmembrane region" description="Helical" evidence="6">
    <location>
        <begin position="376"/>
        <end position="397"/>
    </location>
</feature>